<keyword evidence="2" id="KW-1185">Reference proteome</keyword>
<organism evidence="1 2">
    <name type="scientific">Clunio marinus</name>
    <dbReference type="NCBI Taxonomy" id="568069"/>
    <lineage>
        <taxon>Eukaryota</taxon>
        <taxon>Metazoa</taxon>
        <taxon>Ecdysozoa</taxon>
        <taxon>Arthropoda</taxon>
        <taxon>Hexapoda</taxon>
        <taxon>Insecta</taxon>
        <taxon>Pterygota</taxon>
        <taxon>Neoptera</taxon>
        <taxon>Endopterygota</taxon>
        <taxon>Diptera</taxon>
        <taxon>Nematocera</taxon>
        <taxon>Chironomoidea</taxon>
        <taxon>Chironomidae</taxon>
        <taxon>Clunio</taxon>
    </lineage>
</organism>
<name>A0A1J1I1Z5_9DIPT</name>
<proteinExistence type="predicted"/>
<evidence type="ECO:0000313" key="1">
    <source>
        <dbReference type="EMBL" id="CRK93612.1"/>
    </source>
</evidence>
<gene>
    <name evidence="1" type="ORF">CLUMA_CG007142</name>
</gene>
<accession>A0A1J1I1Z5</accession>
<dbReference type="Proteomes" id="UP000183832">
    <property type="component" value="Unassembled WGS sequence"/>
</dbReference>
<dbReference type="AlphaFoldDB" id="A0A1J1I1Z5"/>
<protein>
    <submittedName>
        <fullName evidence="1">CLUMA_CG007142, isoform A</fullName>
    </submittedName>
</protein>
<evidence type="ECO:0000313" key="2">
    <source>
        <dbReference type="Proteomes" id="UP000183832"/>
    </source>
</evidence>
<dbReference type="EMBL" id="CVRI01000037">
    <property type="protein sequence ID" value="CRK93612.1"/>
    <property type="molecule type" value="Genomic_DNA"/>
</dbReference>
<reference evidence="1 2" key="1">
    <citation type="submission" date="2015-04" db="EMBL/GenBank/DDBJ databases">
        <authorList>
            <person name="Syromyatnikov M.Y."/>
            <person name="Popov V.N."/>
        </authorList>
    </citation>
    <scope>NUCLEOTIDE SEQUENCE [LARGE SCALE GENOMIC DNA]</scope>
</reference>
<sequence length="90" mass="10634">MGKPRKTHFRGRQSGYGVNTKLFFLEPHEKYKHNSFLNDSKRSRKDAHFNLQLLLIISSEGQKNSLTHNINHVVCLWEKRKLNLSLRDKC</sequence>